<evidence type="ECO:0000313" key="2">
    <source>
        <dbReference type="EMBL" id="KIM39637.1"/>
    </source>
</evidence>
<gene>
    <name evidence="2" type="ORF">M413DRAFT_194420</name>
</gene>
<accession>A0A0C2YF46</accession>
<dbReference type="STRING" id="686832.A0A0C2YF46"/>
<evidence type="ECO:0000259" key="1">
    <source>
        <dbReference type="PROSITE" id="PS50011"/>
    </source>
</evidence>
<dbReference type="EMBL" id="KN831785">
    <property type="protein sequence ID" value="KIM39637.1"/>
    <property type="molecule type" value="Genomic_DNA"/>
</dbReference>
<dbReference type="Proteomes" id="UP000053424">
    <property type="component" value="Unassembled WGS sequence"/>
</dbReference>
<dbReference type="SUPFAM" id="SSF56112">
    <property type="entry name" value="Protein kinase-like (PK-like)"/>
    <property type="match status" value="1"/>
</dbReference>
<proteinExistence type="predicted"/>
<reference evidence="3" key="2">
    <citation type="submission" date="2015-01" db="EMBL/GenBank/DDBJ databases">
        <title>Evolutionary Origins and Diversification of the Mycorrhizal Mutualists.</title>
        <authorList>
            <consortium name="DOE Joint Genome Institute"/>
            <consortium name="Mycorrhizal Genomics Consortium"/>
            <person name="Kohler A."/>
            <person name="Kuo A."/>
            <person name="Nagy L.G."/>
            <person name="Floudas D."/>
            <person name="Copeland A."/>
            <person name="Barry K.W."/>
            <person name="Cichocki N."/>
            <person name="Veneault-Fourrey C."/>
            <person name="LaButti K."/>
            <person name="Lindquist E.A."/>
            <person name="Lipzen A."/>
            <person name="Lundell T."/>
            <person name="Morin E."/>
            <person name="Murat C."/>
            <person name="Riley R."/>
            <person name="Ohm R."/>
            <person name="Sun H."/>
            <person name="Tunlid A."/>
            <person name="Henrissat B."/>
            <person name="Grigoriev I.V."/>
            <person name="Hibbett D.S."/>
            <person name="Martin F."/>
        </authorList>
    </citation>
    <scope>NUCLEOTIDE SEQUENCE [LARGE SCALE GENOMIC DNA]</scope>
    <source>
        <strain evidence="3">h7</strain>
    </source>
</reference>
<name>A0A0C2YF46_HEBCY</name>
<reference evidence="2 3" key="1">
    <citation type="submission" date="2014-04" db="EMBL/GenBank/DDBJ databases">
        <authorList>
            <consortium name="DOE Joint Genome Institute"/>
            <person name="Kuo A."/>
            <person name="Gay G."/>
            <person name="Dore J."/>
            <person name="Kohler A."/>
            <person name="Nagy L.G."/>
            <person name="Floudas D."/>
            <person name="Copeland A."/>
            <person name="Barry K.W."/>
            <person name="Cichocki N."/>
            <person name="Veneault-Fourrey C."/>
            <person name="LaButti K."/>
            <person name="Lindquist E.A."/>
            <person name="Lipzen A."/>
            <person name="Lundell T."/>
            <person name="Morin E."/>
            <person name="Murat C."/>
            <person name="Sun H."/>
            <person name="Tunlid A."/>
            <person name="Henrissat B."/>
            <person name="Grigoriev I.V."/>
            <person name="Hibbett D.S."/>
            <person name="Martin F."/>
            <person name="Nordberg H.P."/>
            <person name="Cantor M.N."/>
            <person name="Hua S.X."/>
        </authorList>
    </citation>
    <scope>NUCLEOTIDE SEQUENCE [LARGE SCALE GENOMIC DNA]</scope>
    <source>
        <strain evidence="3">h7</strain>
    </source>
</reference>
<organism evidence="2 3">
    <name type="scientific">Hebeloma cylindrosporum</name>
    <dbReference type="NCBI Taxonomy" id="76867"/>
    <lineage>
        <taxon>Eukaryota</taxon>
        <taxon>Fungi</taxon>
        <taxon>Dikarya</taxon>
        <taxon>Basidiomycota</taxon>
        <taxon>Agaricomycotina</taxon>
        <taxon>Agaricomycetes</taxon>
        <taxon>Agaricomycetidae</taxon>
        <taxon>Agaricales</taxon>
        <taxon>Agaricineae</taxon>
        <taxon>Hymenogastraceae</taxon>
        <taxon>Hebeloma</taxon>
    </lineage>
</organism>
<dbReference type="PROSITE" id="PS50011">
    <property type="entry name" value="PROTEIN_KINASE_DOM"/>
    <property type="match status" value="1"/>
</dbReference>
<feature type="domain" description="Protein kinase" evidence="1">
    <location>
        <begin position="1"/>
        <end position="264"/>
    </location>
</feature>
<dbReference type="OrthoDB" id="2985259at2759"/>
<dbReference type="InterPro" id="IPR000719">
    <property type="entry name" value="Prot_kinase_dom"/>
</dbReference>
<dbReference type="GO" id="GO:0005524">
    <property type="term" value="F:ATP binding"/>
    <property type="evidence" value="ECO:0007669"/>
    <property type="project" value="InterPro"/>
</dbReference>
<dbReference type="HOGENOM" id="CLU_048917_0_0_1"/>
<protein>
    <recommendedName>
        <fullName evidence="1">Protein kinase domain-containing protein</fullName>
    </recommendedName>
</protein>
<dbReference type="GO" id="GO:0004672">
    <property type="term" value="F:protein kinase activity"/>
    <property type="evidence" value="ECO:0007669"/>
    <property type="project" value="InterPro"/>
</dbReference>
<sequence>MVMMFSVSSGFLHAVRGKDNKDYIVRVMASGGEGHNHLRLVRRLSSAFPDNTLSNTHILPMVLEVQFQDITFGFFPKAQYSLIDAVTTRENTVEDVVHMILQALEAVVYIHGKDIAHRDLFFGNFVIDLDPGSMEGRCWMRPRIYMIDFETAVEFPPDTPLENRFCNDFPIPAHAAHLYRRPKPDELTHEPLLYCPFRLDIWQFGYDLVKYFSTTAVPELDSLWPRLMATNPQERPTAQKVLDELGAFVRRTPPDQLHVPFTNF</sequence>
<keyword evidence="3" id="KW-1185">Reference proteome</keyword>
<dbReference type="InterPro" id="IPR011009">
    <property type="entry name" value="Kinase-like_dom_sf"/>
</dbReference>
<evidence type="ECO:0000313" key="3">
    <source>
        <dbReference type="Proteomes" id="UP000053424"/>
    </source>
</evidence>
<dbReference type="Gene3D" id="1.10.510.10">
    <property type="entry name" value="Transferase(Phosphotransferase) domain 1"/>
    <property type="match status" value="1"/>
</dbReference>
<dbReference type="SMART" id="SM00220">
    <property type="entry name" value="S_TKc"/>
    <property type="match status" value="1"/>
</dbReference>
<dbReference type="AlphaFoldDB" id="A0A0C2YF46"/>